<proteinExistence type="inferred from homology"/>
<feature type="active site" description="Cysteine persulfide intermediate" evidence="9">
    <location>
        <position position="187"/>
    </location>
</feature>
<accession>A0AAQ1MAQ0</accession>
<feature type="domain" description="tRNA-specific 2-thiouridylase MnmA-like central" evidence="11">
    <location>
        <begin position="204"/>
        <end position="258"/>
    </location>
</feature>
<evidence type="ECO:0000256" key="4">
    <source>
        <dbReference type="ARBA" id="ARBA00022741"/>
    </source>
</evidence>
<dbReference type="PANTHER" id="PTHR11933:SF5">
    <property type="entry name" value="MITOCHONDRIAL TRNA-SPECIFIC 2-THIOURIDYLASE 1"/>
    <property type="match status" value="1"/>
</dbReference>
<dbReference type="InterPro" id="IPR004506">
    <property type="entry name" value="MnmA-like"/>
</dbReference>
<evidence type="ECO:0000256" key="3">
    <source>
        <dbReference type="ARBA" id="ARBA00022694"/>
    </source>
</evidence>
<dbReference type="GO" id="GO:0002143">
    <property type="term" value="P:tRNA wobble position uridine thiolation"/>
    <property type="evidence" value="ECO:0007669"/>
    <property type="project" value="TreeGrafter"/>
</dbReference>
<evidence type="ECO:0000259" key="10">
    <source>
        <dbReference type="Pfam" id="PF20258"/>
    </source>
</evidence>
<evidence type="ECO:0000256" key="2">
    <source>
        <dbReference type="ARBA" id="ARBA00022679"/>
    </source>
</evidence>
<feature type="site" description="Interaction with tRNA" evidence="9">
    <location>
        <position position="116"/>
    </location>
</feature>
<feature type="binding site" evidence="9">
    <location>
        <position position="115"/>
    </location>
    <ligand>
        <name>ATP</name>
        <dbReference type="ChEBI" id="CHEBI:30616"/>
    </ligand>
</feature>
<evidence type="ECO:0000313" key="15">
    <source>
        <dbReference type="Proteomes" id="UP000474718"/>
    </source>
</evidence>
<reference evidence="14" key="2">
    <citation type="submission" date="2016-11" db="EMBL/GenBank/DDBJ databases">
        <authorList>
            <person name="Jaros S."/>
            <person name="Januszkiewicz K."/>
            <person name="Wedrychowicz H."/>
        </authorList>
    </citation>
    <scope>NUCLEOTIDE SEQUENCE [LARGE SCALE GENOMIC DNA]</scope>
    <source>
        <strain evidence="14">DSM 4029</strain>
    </source>
</reference>
<keyword evidence="3 9" id="KW-0819">tRNA processing</keyword>
<dbReference type="Gene3D" id="3.40.50.620">
    <property type="entry name" value="HUPs"/>
    <property type="match status" value="1"/>
</dbReference>
<comment type="similarity">
    <text evidence="9">Belongs to the MnmA/TRMU family.</text>
</comment>
<evidence type="ECO:0000256" key="7">
    <source>
        <dbReference type="ARBA" id="ARBA00023157"/>
    </source>
</evidence>
<dbReference type="CDD" id="cd01998">
    <property type="entry name" value="MnmA_TRMU-like"/>
    <property type="match status" value="1"/>
</dbReference>
<dbReference type="InterPro" id="IPR046884">
    <property type="entry name" value="MnmA-like_central"/>
</dbReference>
<dbReference type="NCBIfam" id="TIGR00420">
    <property type="entry name" value="trmU"/>
    <property type="match status" value="1"/>
</dbReference>
<evidence type="ECO:0000313" key="14">
    <source>
        <dbReference type="Proteomes" id="UP000184089"/>
    </source>
</evidence>
<evidence type="ECO:0000256" key="5">
    <source>
        <dbReference type="ARBA" id="ARBA00022840"/>
    </source>
</evidence>
<evidence type="ECO:0000259" key="11">
    <source>
        <dbReference type="Pfam" id="PF20259"/>
    </source>
</evidence>
<reference evidence="13" key="1">
    <citation type="submission" date="2016-11" db="EMBL/GenBank/DDBJ databases">
        <authorList>
            <person name="Varghese N."/>
            <person name="Submissions S."/>
        </authorList>
    </citation>
    <scope>NUCLEOTIDE SEQUENCE</scope>
    <source>
        <strain evidence="13">DSM 4029</strain>
    </source>
</reference>
<dbReference type="EMBL" id="FQVY01000001">
    <property type="protein sequence ID" value="SHF60245.1"/>
    <property type="molecule type" value="Genomic_DNA"/>
</dbReference>
<feature type="active site" description="Nucleophile" evidence="9">
    <location>
        <position position="91"/>
    </location>
</feature>
<sequence length="359" mass="38729">MAERILVAMSGGVDSSACVSLLQKQGYEVGGVVFDMSPAHHQAVEDARLAADFFGVPLTVCNLRERFSRQVIDYFCQSYLSGETPNPCVRCNPTVKFAALYEEMRRGGYDRMATGHYAGIVRRGETYYFTQAQSAQRDQSYMLYRLPQEIMARLLLPLAGMEKPQVRQLAREAGLPTFDKPDSQENCFIPDGDYPAYVEGRCGPSRRGQFIAPDGSPAGPHRGIAHYTVGQRKGLGIALGRPVFVRAIDPASGDVLLCDAGEEYAGEIRLREVCAPDPAQLTEGAQVLVKIRSVAKPCPATLHPLPGGGLTVRFATPQRAPAPGQSAVFYRDGLVIGGGIINRPRPENGGAAGGPQTTA</sequence>
<dbReference type="GO" id="GO:0005524">
    <property type="term" value="F:ATP binding"/>
    <property type="evidence" value="ECO:0007669"/>
    <property type="project" value="UniProtKB-KW"/>
</dbReference>
<dbReference type="Pfam" id="PF20259">
    <property type="entry name" value="tRNA_Me_trans_M"/>
    <property type="match status" value="1"/>
</dbReference>
<keyword evidence="1 9" id="KW-0820">tRNA-binding</keyword>
<evidence type="ECO:0000256" key="8">
    <source>
        <dbReference type="ARBA" id="ARBA00051542"/>
    </source>
</evidence>
<comment type="function">
    <text evidence="9">Catalyzes the 2-thiolation of uridine at the wobble position (U34) of tRNA, leading to the formation of s(2)U34.</text>
</comment>
<dbReference type="InterPro" id="IPR023382">
    <property type="entry name" value="MnmA-like_central_sf"/>
</dbReference>
<evidence type="ECO:0000256" key="6">
    <source>
        <dbReference type="ARBA" id="ARBA00022884"/>
    </source>
</evidence>
<reference evidence="12 15" key="3">
    <citation type="journal article" date="2019" name="Nat. Med.">
        <title>A library of human gut bacterial isolates paired with longitudinal multiomics data enables mechanistic microbiome research.</title>
        <authorList>
            <person name="Poyet M."/>
            <person name="Groussin M."/>
            <person name="Gibbons S.M."/>
            <person name="Avila-Pacheco J."/>
            <person name="Jiang X."/>
            <person name="Kearney S.M."/>
            <person name="Perrotta A.R."/>
            <person name="Berdy B."/>
            <person name="Zhao S."/>
            <person name="Lieberman T.D."/>
            <person name="Swanson P.K."/>
            <person name="Smith M."/>
            <person name="Roesemann S."/>
            <person name="Alexander J.E."/>
            <person name="Rich S.A."/>
            <person name="Livny J."/>
            <person name="Vlamakis H."/>
            <person name="Clish C."/>
            <person name="Bullock K."/>
            <person name="Deik A."/>
            <person name="Scott J."/>
            <person name="Pierce K.A."/>
            <person name="Xavier R.J."/>
            <person name="Alm E.J."/>
        </authorList>
    </citation>
    <scope>NUCLEOTIDE SEQUENCE [LARGE SCALE GENOMIC DNA]</scope>
    <source>
        <strain evidence="12 15">BIOML-A2</strain>
    </source>
</reference>
<comment type="caution">
    <text evidence="13">The sequence shown here is derived from an EMBL/GenBank/DDBJ whole genome shotgun (WGS) entry which is preliminary data.</text>
</comment>
<dbReference type="Gene3D" id="2.30.30.280">
    <property type="entry name" value="Adenine nucleotide alpha hydrolases-like domains"/>
    <property type="match status" value="1"/>
</dbReference>
<dbReference type="Gene3D" id="2.40.30.10">
    <property type="entry name" value="Translation factors"/>
    <property type="match status" value="1"/>
</dbReference>
<keyword evidence="9" id="KW-0963">Cytoplasm</keyword>
<feature type="binding site" evidence="9">
    <location>
        <position position="34"/>
    </location>
    <ligand>
        <name>ATP</name>
        <dbReference type="ChEBI" id="CHEBI:30616"/>
    </ligand>
</feature>
<dbReference type="Pfam" id="PF20258">
    <property type="entry name" value="tRNA_Me_trans_C"/>
    <property type="match status" value="1"/>
</dbReference>
<dbReference type="InterPro" id="IPR046885">
    <property type="entry name" value="MnmA-like_C"/>
</dbReference>
<name>A0AAQ1MAQ0_9FIRM</name>
<gene>
    <name evidence="9 12" type="primary">mnmA</name>
    <name evidence="12" type="ORF">GT747_14140</name>
    <name evidence="13" type="ORF">SAMN05444424_0028</name>
</gene>
<feature type="region of interest" description="Interaction with tRNA" evidence="9">
    <location>
        <begin position="137"/>
        <end position="139"/>
    </location>
</feature>
<feature type="site" description="Interaction with tRNA" evidence="9">
    <location>
        <position position="325"/>
    </location>
</feature>
<keyword evidence="6 9" id="KW-0694">RNA-binding</keyword>
<comment type="catalytic activity">
    <reaction evidence="8 9">
        <text>S-sulfanyl-L-cysteinyl-[protein] + uridine(34) in tRNA + AH2 + ATP = 2-thiouridine(34) in tRNA + L-cysteinyl-[protein] + A + AMP + diphosphate + H(+)</text>
        <dbReference type="Rhea" id="RHEA:47032"/>
        <dbReference type="Rhea" id="RHEA-COMP:10131"/>
        <dbReference type="Rhea" id="RHEA-COMP:11726"/>
        <dbReference type="Rhea" id="RHEA-COMP:11727"/>
        <dbReference type="Rhea" id="RHEA-COMP:11728"/>
        <dbReference type="ChEBI" id="CHEBI:13193"/>
        <dbReference type="ChEBI" id="CHEBI:15378"/>
        <dbReference type="ChEBI" id="CHEBI:17499"/>
        <dbReference type="ChEBI" id="CHEBI:29950"/>
        <dbReference type="ChEBI" id="CHEBI:30616"/>
        <dbReference type="ChEBI" id="CHEBI:33019"/>
        <dbReference type="ChEBI" id="CHEBI:61963"/>
        <dbReference type="ChEBI" id="CHEBI:65315"/>
        <dbReference type="ChEBI" id="CHEBI:87170"/>
        <dbReference type="ChEBI" id="CHEBI:456215"/>
        <dbReference type="EC" id="2.8.1.13"/>
    </reaction>
</comment>
<dbReference type="AlphaFoldDB" id="A0AAQ1MAQ0"/>
<protein>
    <recommendedName>
        <fullName evidence="9">tRNA-specific 2-thiouridylase MnmA</fullName>
        <ecNumber evidence="9">2.8.1.13</ecNumber>
    </recommendedName>
</protein>
<dbReference type="SUPFAM" id="SSF52402">
    <property type="entry name" value="Adenine nucleotide alpha hydrolases-like"/>
    <property type="match status" value="1"/>
</dbReference>
<keyword evidence="4 9" id="KW-0547">Nucleotide-binding</keyword>
<keyword evidence="7" id="KW-1015">Disulfide bond</keyword>
<feature type="binding site" evidence="9">
    <location>
        <begin position="8"/>
        <end position="15"/>
    </location>
    <ligand>
        <name>ATP</name>
        <dbReference type="ChEBI" id="CHEBI:30616"/>
    </ligand>
</feature>
<keyword evidence="5 9" id="KW-0067">ATP-binding</keyword>
<dbReference type="InterPro" id="IPR014729">
    <property type="entry name" value="Rossmann-like_a/b/a_fold"/>
</dbReference>
<dbReference type="EC" id="2.8.1.13" evidence="9"/>
<dbReference type="GO" id="GO:0005737">
    <property type="term" value="C:cytoplasm"/>
    <property type="evidence" value="ECO:0007669"/>
    <property type="project" value="UniProtKB-SubCell"/>
</dbReference>
<organism evidence="13 14">
    <name type="scientific">Bittarella massiliensis</name>
    <name type="common">ex Durand et al. 2017</name>
    <dbReference type="NCBI Taxonomy" id="1720313"/>
    <lineage>
        <taxon>Bacteria</taxon>
        <taxon>Bacillati</taxon>
        <taxon>Bacillota</taxon>
        <taxon>Clostridia</taxon>
        <taxon>Eubacteriales</taxon>
        <taxon>Oscillospiraceae</taxon>
        <taxon>Bittarella (ex Durand et al. 2017)</taxon>
    </lineage>
</organism>
<dbReference type="Proteomes" id="UP000184089">
    <property type="component" value="Unassembled WGS sequence"/>
</dbReference>
<dbReference type="RefSeq" id="WP_021660234.1">
    <property type="nucleotide sequence ID" value="NZ_FQVY01000001.1"/>
</dbReference>
<keyword evidence="2 9" id="KW-0808">Transferase</keyword>
<evidence type="ECO:0000313" key="13">
    <source>
        <dbReference type="EMBL" id="SHF60245.1"/>
    </source>
</evidence>
<dbReference type="NCBIfam" id="NF001138">
    <property type="entry name" value="PRK00143.1"/>
    <property type="match status" value="1"/>
</dbReference>
<dbReference type="Proteomes" id="UP000474718">
    <property type="component" value="Unassembled WGS sequence"/>
</dbReference>
<evidence type="ECO:0000256" key="9">
    <source>
        <dbReference type="HAMAP-Rule" id="MF_00144"/>
    </source>
</evidence>
<evidence type="ECO:0000313" key="12">
    <source>
        <dbReference type="EMBL" id="MZL70877.1"/>
    </source>
</evidence>
<dbReference type="GO" id="GO:0000049">
    <property type="term" value="F:tRNA binding"/>
    <property type="evidence" value="ECO:0007669"/>
    <property type="project" value="UniProtKB-KW"/>
</dbReference>
<dbReference type="EMBL" id="WWVX01000012">
    <property type="protein sequence ID" value="MZL70877.1"/>
    <property type="molecule type" value="Genomic_DNA"/>
</dbReference>
<dbReference type="GO" id="GO:0103016">
    <property type="term" value="F:tRNA-uridine 2-sulfurtransferase activity"/>
    <property type="evidence" value="ECO:0007669"/>
    <property type="project" value="UniProtKB-EC"/>
</dbReference>
<dbReference type="HAMAP" id="MF_00144">
    <property type="entry name" value="tRNA_thiouridyl_MnmA"/>
    <property type="match status" value="1"/>
</dbReference>
<comment type="subcellular location">
    <subcellularLocation>
        <location evidence="9">Cytoplasm</location>
    </subcellularLocation>
</comment>
<feature type="domain" description="tRNA-specific 2-thiouridylase MnmA-like C-terminal" evidence="10">
    <location>
        <begin position="282"/>
        <end position="341"/>
    </location>
</feature>
<comment type="caution">
    <text evidence="9">Lacks conserved residue(s) required for the propagation of feature annotation.</text>
</comment>
<dbReference type="Pfam" id="PF03054">
    <property type="entry name" value="tRNA_Me_trans"/>
    <property type="match status" value="1"/>
</dbReference>
<evidence type="ECO:0000256" key="1">
    <source>
        <dbReference type="ARBA" id="ARBA00022555"/>
    </source>
</evidence>
<dbReference type="PANTHER" id="PTHR11933">
    <property type="entry name" value="TRNA 5-METHYLAMINOMETHYL-2-THIOURIDYLATE -METHYLTRANSFERASE"/>
    <property type="match status" value="1"/>
</dbReference>
<keyword evidence="15" id="KW-1185">Reference proteome</keyword>